<dbReference type="PANTHER" id="PTHR34216:SF7">
    <property type="entry name" value="POLY-BETA-1,6-N-ACETYL-D-GLUCOSAMINE N-DEACETYLASE"/>
    <property type="match status" value="1"/>
</dbReference>
<reference evidence="5 6" key="1">
    <citation type="submission" date="2015-07" db="EMBL/GenBank/DDBJ databases">
        <title>Genome sequence of Levilinea saccharolytica DSM 16555.</title>
        <authorList>
            <person name="Hemp J."/>
            <person name="Ward L.M."/>
            <person name="Pace L.A."/>
            <person name="Fischer W.W."/>
        </authorList>
    </citation>
    <scope>NUCLEOTIDE SEQUENCE [LARGE SCALE GENOMIC DNA]</scope>
    <source>
        <strain evidence="5 6">KIBI-1</strain>
    </source>
</reference>
<gene>
    <name evidence="5" type="ORF">ADN01_01455</name>
</gene>
<evidence type="ECO:0000256" key="1">
    <source>
        <dbReference type="ARBA" id="ARBA00022729"/>
    </source>
</evidence>
<dbReference type="InterPro" id="IPR051398">
    <property type="entry name" value="Polysacch_Deacetylase"/>
</dbReference>
<feature type="signal peptide" evidence="3">
    <location>
        <begin position="1"/>
        <end position="20"/>
    </location>
</feature>
<evidence type="ECO:0000313" key="6">
    <source>
        <dbReference type="Proteomes" id="UP000050501"/>
    </source>
</evidence>
<dbReference type="Gene3D" id="3.20.20.370">
    <property type="entry name" value="Glycoside hydrolase/deacetylase"/>
    <property type="match status" value="1"/>
</dbReference>
<comment type="caution">
    <text evidence="5">The sequence shown here is derived from an EMBL/GenBank/DDBJ whole genome shotgun (WGS) entry which is preliminary data.</text>
</comment>
<feature type="compositionally biased region" description="Pro residues" evidence="2">
    <location>
        <begin position="62"/>
        <end position="78"/>
    </location>
</feature>
<dbReference type="GO" id="GO:0005975">
    <property type="term" value="P:carbohydrate metabolic process"/>
    <property type="evidence" value="ECO:0007669"/>
    <property type="project" value="InterPro"/>
</dbReference>
<evidence type="ECO:0000313" key="5">
    <source>
        <dbReference type="EMBL" id="KPL91274.1"/>
    </source>
</evidence>
<dbReference type="STRING" id="229921.ADN01_01455"/>
<dbReference type="PROSITE" id="PS51257">
    <property type="entry name" value="PROKAR_LIPOPROTEIN"/>
    <property type="match status" value="1"/>
</dbReference>
<feature type="region of interest" description="Disordered" evidence="2">
    <location>
        <begin position="50"/>
        <end position="78"/>
    </location>
</feature>
<sequence>MQKTPILRVLSLLLVVVSLAGCASPAAPTADPTQVFQNALLTATYGVPAATQTPAPTETLGPPTPTPIPPTATPDPNRTPPALPATFTTTNLNPLDVPHTYVADTCQYLRSRWDPNKAAPGTVVMTIMFHSVTDGEVTHADQIHITQFHQLMKDLRDQDFETISPEQLADFMETNARIPRRSVLLIVDDRKRFAYFDLLFKSYFDKFGWTVTNAWISAEDTPEYLWKENQDLENAGYVNHQAHGVVHNINATPNSTDDFLRKELEGSIQAIQKYFNKTPIAYIWPGGGFTRRAIELAREAGYRLGFTINPRGPVMYNWVPLAEKDDPNRPSYIPDGPMQDPLMVLPRYWDTDASYHIDTVRQIGKEAAAYAEANRAAELEYYDIVCAPTLGPIPTKAP</sequence>
<dbReference type="InterPro" id="IPR002509">
    <property type="entry name" value="NODB_dom"/>
</dbReference>
<dbReference type="GO" id="GO:0016810">
    <property type="term" value="F:hydrolase activity, acting on carbon-nitrogen (but not peptide) bonds"/>
    <property type="evidence" value="ECO:0007669"/>
    <property type="project" value="InterPro"/>
</dbReference>
<keyword evidence="6" id="KW-1185">Reference proteome</keyword>
<keyword evidence="1 3" id="KW-0732">Signal</keyword>
<dbReference type="Pfam" id="PF01522">
    <property type="entry name" value="Polysacc_deac_1"/>
    <property type="match status" value="1"/>
</dbReference>
<accession>A0A0N8GT70</accession>
<evidence type="ECO:0000256" key="2">
    <source>
        <dbReference type="SAM" id="MobiDB-lite"/>
    </source>
</evidence>
<organism evidence="5 6">
    <name type="scientific">Levilinea saccharolytica</name>
    <dbReference type="NCBI Taxonomy" id="229921"/>
    <lineage>
        <taxon>Bacteria</taxon>
        <taxon>Bacillati</taxon>
        <taxon>Chloroflexota</taxon>
        <taxon>Anaerolineae</taxon>
        <taxon>Anaerolineales</taxon>
        <taxon>Anaerolineaceae</taxon>
        <taxon>Levilinea</taxon>
    </lineage>
</organism>
<dbReference type="EMBL" id="LGCM01000005">
    <property type="protein sequence ID" value="KPL91274.1"/>
    <property type="molecule type" value="Genomic_DNA"/>
</dbReference>
<feature type="compositionally biased region" description="Low complexity" evidence="2">
    <location>
        <begin position="50"/>
        <end position="61"/>
    </location>
</feature>
<dbReference type="RefSeq" id="WP_075070858.1">
    <property type="nucleotide sequence ID" value="NZ_LGCM01000005.1"/>
</dbReference>
<dbReference type="PANTHER" id="PTHR34216">
    <property type="match status" value="1"/>
</dbReference>
<feature type="chain" id="PRO_5006025880" description="NodB homology domain-containing protein" evidence="3">
    <location>
        <begin position="21"/>
        <end position="398"/>
    </location>
</feature>
<protein>
    <recommendedName>
        <fullName evidence="4">NodB homology domain-containing protein</fullName>
    </recommendedName>
</protein>
<evidence type="ECO:0000259" key="4">
    <source>
        <dbReference type="Pfam" id="PF01522"/>
    </source>
</evidence>
<proteinExistence type="predicted"/>
<dbReference type="AlphaFoldDB" id="A0A0N8GT70"/>
<dbReference type="Proteomes" id="UP000050501">
    <property type="component" value="Unassembled WGS sequence"/>
</dbReference>
<evidence type="ECO:0000256" key="3">
    <source>
        <dbReference type="SAM" id="SignalP"/>
    </source>
</evidence>
<dbReference type="InterPro" id="IPR011330">
    <property type="entry name" value="Glyco_hydro/deAcase_b/a-brl"/>
</dbReference>
<name>A0A0N8GT70_9CHLR</name>
<feature type="domain" description="NodB homology" evidence="4">
    <location>
        <begin position="179"/>
        <end position="304"/>
    </location>
</feature>
<dbReference type="SUPFAM" id="SSF88713">
    <property type="entry name" value="Glycoside hydrolase/deacetylase"/>
    <property type="match status" value="1"/>
</dbReference>